<name>T5KFV0_MICMQ</name>
<reference evidence="1 2" key="1">
    <citation type="journal article" date="2013" name="Genome Announc.">
        <title>Whole-genome sequences of five oyster-associated bacteria show potential for crude oil hydrocarbon degradation.</title>
        <authorList>
            <person name="Chauhan A."/>
            <person name="Green S."/>
            <person name="Pathak A."/>
            <person name="Thomas J."/>
            <person name="Venkatramanan R."/>
        </authorList>
    </citation>
    <scope>NUCLEOTIDE SEQUENCE [LARGE SCALE GENOMIC DNA]</scope>
    <source>
        <strain evidence="1 2">MF109</strain>
    </source>
</reference>
<dbReference type="AlphaFoldDB" id="T5KFV0"/>
<evidence type="ECO:0000313" key="1">
    <source>
        <dbReference type="EMBL" id="EQM75930.1"/>
    </source>
</evidence>
<protein>
    <submittedName>
        <fullName evidence="1">Uncharacterized protein</fullName>
    </submittedName>
</protein>
<accession>T5KFV0</accession>
<sequence length="105" mass="11449">MASPEEIQAQHKAQFDKLAADLTTEQRAALTAAADQLDAQVDALVAQAGGMLHHMYLEEYEALDRHGLELRASIDALDHADLVTVAGRLAVVLAGHRFRFTGQDR</sequence>
<dbReference type="Proteomes" id="UP000016033">
    <property type="component" value="Unassembled WGS sequence"/>
</dbReference>
<dbReference type="PATRIC" id="fig|1333857.3.peg.2098"/>
<dbReference type="RefSeq" id="WP_021200058.1">
    <property type="nucleotide sequence ID" value="NZ_ATAO01000193.1"/>
</dbReference>
<proteinExistence type="predicted"/>
<gene>
    <name evidence="1" type="ORF">L687_18645</name>
</gene>
<organism evidence="1 2">
    <name type="scientific">Microbacterium maritypicum MF109</name>
    <dbReference type="NCBI Taxonomy" id="1333857"/>
    <lineage>
        <taxon>Bacteria</taxon>
        <taxon>Bacillati</taxon>
        <taxon>Actinomycetota</taxon>
        <taxon>Actinomycetes</taxon>
        <taxon>Micrococcales</taxon>
        <taxon>Microbacteriaceae</taxon>
        <taxon>Microbacterium</taxon>
    </lineage>
</organism>
<comment type="caution">
    <text evidence="1">The sequence shown here is derived from an EMBL/GenBank/DDBJ whole genome shotgun (WGS) entry which is preliminary data.</text>
</comment>
<evidence type="ECO:0000313" key="2">
    <source>
        <dbReference type="Proteomes" id="UP000016033"/>
    </source>
</evidence>
<dbReference type="EMBL" id="ATAO01000193">
    <property type="protein sequence ID" value="EQM75930.1"/>
    <property type="molecule type" value="Genomic_DNA"/>
</dbReference>